<keyword evidence="2" id="KW-1133">Transmembrane helix</keyword>
<evidence type="ECO:0000256" key="1">
    <source>
        <dbReference type="SAM" id="MobiDB-lite"/>
    </source>
</evidence>
<evidence type="ECO:0000313" key="3">
    <source>
        <dbReference type="EMBL" id="QBX54041.1"/>
    </source>
</evidence>
<protein>
    <submittedName>
        <fullName evidence="3">DUF3040 domain-containing protein</fullName>
    </submittedName>
</protein>
<proteinExistence type="predicted"/>
<feature type="region of interest" description="Disordered" evidence="1">
    <location>
        <begin position="98"/>
        <end position="152"/>
    </location>
</feature>
<feature type="transmembrane region" description="Helical" evidence="2">
    <location>
        <begin position="68"/>
        <end position="89"/>
    </location>
</feature>
<gene>
    <name evidence="3" type="ORF">EXE58_00155</name>
</gene>
<dbReference type="Proteomes" id="UP000294853">
    <property type="component" value="Chromosome"/>
</dbReference>
<dbReference type="Pfam" id="PF11239">
    <property type="entry name" value="DUF3040"/>
    <property type="match status" value="1"/>
</dbReference>
<accession>A0A4P7IEE0</accession>
<name>A0A4P7IEE0_9ACTN</name>
<evidence type="ECO:0000256" key="2">
    <source>
        <dbReference type="SAM" id="Phobius"/>
    </source>
</evidence>
<dbReference type="OrthoDB" id="5244024at2"/>
<keyword evidence="2" id="KW-0472">Membrane</keyword>
<dbReference type="AlphaFoldDB" id="A0A4P7IEE0"/>
<keyword evidence="4" id="KW-1185">Reference proteome</keyword>
<dbReference type="RefSeq" id="WP_135266016.1">
    <property type="nucleotide sequence ID" value="NZ_CP038436.1"/>
</dbReference>
<dbReference type="EMBL" id="CP038436">
    <property type="protein sequence ID" value="QBX54041.1"/>
    <property type="molecule type" value="Genomic_DNA"/>
</dbReference>
<keyword evidence="2" id="KW-0812">Transmembrane</keyword>
<feature type="transmembrane region" description="Helical" evidence="2">
    <location>
        <begin position="42"/>
        <end position="62"/>
    </location>
</feature>
<feature type="compositionally biased region" description="Basic and acidic residues" evidence="1">
    <location>
        <begin position="136"/>
        <end position="152"/>
    </location>
</feature>
<dbReference type="InterPro" id="IPR021401">
    <property type="entry name" value="DUF3040"/>
</dbReference>
<reference evidence="3 4" key="1">
    <citation type="submission" date="2019-03" db="EMBL/GenBank/DDBJ databases">
        <title>Three New Species of Nocardioides, Nocardioides euryhalodurans sp. nov., Nocardioides seonyuensis sp. nov. and Nocardioides eburneoflavus sp. nov. Iolated from Soil.</title>
        <authorList>
            <person name="Roh S.G."/>
            <person name="Lee C."/>
            <person name="Kim M.-K."/>
            <person name="Kim S.B."/>
        </authorList>
    </citation>
    <scope>NUCLEOTIDE SEQUENCE [LARGE SCALE GENOMIC DNA]</scope>
    <source>
        <strain evidence="3 4">MMS17-SY207-3</strain>
    </source>
</reference>
<evidence type="ECO:0000313" key="4">
    <source>
        <dbReference type="Proteomes" id="UP000294853"/>
    </source>
</evidence>
<organism evidence="3 4">
    <name type="scientific">Nocardioides seonyuensis</name>
    <dbReference type="NCBI Taxonomy" id="2518371"/>
    <lineage>
        <taxon>Bacteria</taxon>
        <taxon>Bacillati</taxon>
        <taxon>Actinomycetota</taxon>
        <taxon>Actinomycetes</taxon>
        <taxon>Propionibacteriales</taxon>
        <taxon>Nocardioidaceae</taxon>
        <taxon>Nocardioides</taxon>
    </lineage>
</organism>
<sequence length="152" mass="16596">MPLSEEELRLLEQMERALVEEDPKLASALRGTSFQRAARRRAILGGVILVAGIGMLVGAVLLSQPVPGVIMGVVGFVVMLGGAVLAVTAMRTPTARMASPQGASKVRESGHTGFGVVDGGRKHRPSRPRQRSHGSFMERVEERWRRRRERGF</sequence>
<feature type="compositionally biased region" description="Basic residues" evidence="1">
    <location>
        <begin position="121"/>
        <end position="132"/>
    </location>
</feature>
<dbReference type="KEGG" id="nsn:EXE58_00155"/>